<evidence type="ECO:0000313" key="3">
    <source>
        <dbReference type="Proteomes" id="UP000054560"/>
    </source>
</evidence>
<feature type="compositionally biased region" description="Polar residues" evidence="1">
    <location>
        <begin position="135"/>
        <end position="144"/>
    </location>
</feature>
<reference evidence="2 3" key="1">
    <citation type="submission" date="2011-02" db="EMBL/GenBank/DDBJ databases">
        <title>The Genome Sequence of Sphaeroforma arctica JP610.</title>
        <authorList>
            <consortium name="The Broad Institute Genome Sequencing Platform"/>
            <person name="Russ C."/>
            <person name="Cuomo C."/>
            <person name="Young S.K."/>
            <person name="Zeng Q."/>
            <person name="Gargeya S."/>
            <person name="Alvarado L."/>
            <person name="Berlin A."/>
            <person name="Chapman S.B."/>
            <person name="Chen Z."/>
            <person name="Freedman E."/>
            <person name="Gellesch M."/>
            <person name="Goldberg J."/>
            <person name="Griggs A."/>
            <person name="Gujja S."/>
            <person name="Heilman E."/>
            <person name="Heiman D."/>
            <person name="Howarth C."/>
            <person name="Mehta T."/>
            <person name="Neiman D."/>
            <person name="Pearson M."/>
            <person name="Roberts A."/>
            <person name="Saif S."/>
            <person name="Shea T."/>
            <person name="Shenoy N."/>
            <person name="Sisk P."/>
            <person name="Stolte C."/>
            <person name="Sykes S."/>
            <person name="White J."/>
            <person name="Yandava C."/>
            <person name="Burger G."/>
            <person name="Gray M.W."/>
            <person name="Holland P.W.H."/>
            <person name="King N."/>
            <person name="Lang F.B.F."/>
            <person name="Roger A.J."/>
            <person name="Ruiz-Trillo I."/>
            <person name="Haas B."/>
            <person name="Nusbaum C."/>
            <person name="Birren B."/>
        </authorList>
    </citation>
    <scope>NUCLEOTIDE SEQUENCE [LARGE SCALE GENOMIC DNA]</scope>
    <source>
        <strain evidence="2 3">JP610</strain>
    </source>
</reference>
<proteinExistence type="predicted"/>
<feature type="compositionally biased region" description="Polar residues" evidence="1">
    <location>
        <begin position="51"/>
        <end position="60"/>
    </location>
</feature>
<dbReference type="Proteomes" id="UP000054560">
    <property type="component" value="Unassembled WGS sequence"/>
</dbReference>
<sequence length="293" mass="30996">MTIVKRILLGSLRDKAVLFITHNTGYFKGVSDSAPVTTEQRLPPQRATAAQVHSHSQSSPEPIGYSATRGTTPGDSGAVPDSKNWALPPNGGSSGAVQDSNDRTMPPNTASDNVSRIPESEQAAITPLPCHKETPTTVPNQNVNGIPVETSAESPSLTHSKHSQPVGSCRVAGEAFTRQLAYYAMEDGRLTMQQRGESVLVSDACAADSGQVRTADDSRGVEPTDITGPNMPCPEVSGNRTAGDVLDSPGSDAEEEALEECESGVVHRSVYRMYAVEMGLWLALAVFVSMTGM</sequence>
<accession>A0A0L0FJL3</accession>
<dbReference type="AlphaFoldDB" id="A0A0L0FJL3"/>
<feature type="compositionally biased region" description="Polar residues" evidence="1">
    <location>
        <begin position="151"/>
        <end position="166"/>
    </location>
</feature>
<name>A0A0L0FJL3_9EUKA</name>
<feature type="region of interest" description="Disordered" evidence="1">
    <location>
        <begin position="210"/>
        <end position="253"/>
    </location>
</feature>
<dbReference type="EMBL" id="KQ242891">
    <property type="protein sequence ID" value="KNC76972.1"/>
    <property type="molecule type" value="Genomic_DNA"/>
</dbReference>
<organism evidence="2 3">
    <name type="scientific">Sphaeroforma arctica JP610</name>
    <dbReference type="NCBI Taxonomy" id="667725"/>
    <lineage>
        <taxon>Eukaryota</taxon>
        <taxon>Ichthyosporea</taxon>
        <taxon>Ichthyophonida</taxon>
        <taxon>Sphaeroforma</taxon>
    </lineage>
</organism>
<gene>
    <name evidence="2" type="ORF">SARC_10553</name>
</gene>
<keyword evidence="3" id="KW-1185">Reference proteome</keyword>
<dbReference type="RefSeq" id="XP_014150874.1">
    <property type="nucleotide sequence ID" value="XM_014295399.1"/>
</dbReference>
<protein>
    <submittedName>
        <fullName evidence="2">Uncharacterized protein</fullName>
    </submittedName>
</protein>
<evidence type="ECO:0000313" key="2">
    <source>
        <dbReference type="EMBL" id="KNC76972.1"/>
    </source>
</evidence>
<evidence type="ECO:0000256" key="1">
    <source>
        <dbReference type="SAM" id="MobiDB-lite"/>
    </source>
</evidence>
<feature type="region of interest" description="Disordered" evidence="1">
    <location>
        <begin position="29"/>
        <end position="168"/>
    </location>
</feature>
<dbReference type="GeneID" id="25911057"/>